<dbReference type="InterPro" id="IPR051531">
    <property type="entry name" value="N-acetyltransferase"/>
</dbReference>
<dbReference type="Proteomes" id="UP000736583">
    <property type="component" value="Unassembled WGS sequence"/>
</dbReference>
<name>A0ABS6F3X5_9CLOT</name>
<dbReference type="RefSeq" id="WP_216457797.1">
    <property type="nucleotide sequence ID" value="NZ_JAHLQL010000007.1"/>
</dbReference>
<sequence length="179" mass="21636">MTILDTERLILRRFSYDDWKDIHEYLSDEKVVRFEPYEPFSEEESKEEAYYRAKSEAFIAVCLKESGKVIGNLYFEKQDYETYELGYLFNTDYWKNGYATESAKALINYAFKEWKARRIIAMCNAKNEPSWKLLERLNMRREGHLRQNIYFKTNSNDEPIWQDTYEYAILASEWEELGK</sequence>
<dbReference type="PROSITE" id="PS51186">
    <property type="entry name" value="GNAT"/>
    <property type="match status" value="1"/>
</dbReference>
<proteinExistence type="predicted"/>
<evidence type="ECO:0000259" key="1">
    <source>
        <dbReference type="PROSITE" id="PS51186"/>
    </source>
</evidence>
<dbReference type="PANTHER" id="PTHR43792">
    <property type="entry name" value="GNAT FAMILY, PUTATIVE (AFU_ORTHOLOGUE AFUA_3G00765)-RELATED-RELATED"/>
    <property type="match status" value="1"/>
</dbReference>
<reference evidence="2 3" key="1">
    <citation type="submission" date="2021-06" db="EMBL/GenBank/DDBJ databases">
        <authorList>
            <person name="Sun Q."/>
            <person name="Li D."/>
        </authorList>
    </citation>
    <scope>NUCLEOTIDE SEQUENCE [LARGE SCALE GENOMIC DNA]</scope>
    <source>
        <strain evidence="2 3">MSJ-4</strain>
    </source>
</reference>
<evidence type="ECO:0000313" key="3">
    <source>
        <dbReference type="Proteomes" id="UP000736583"/>
    </source>
</evidence>
<evidence type="ECO:0000313" key="2">
    <source>
        <dbReference type="EMBL" id="MBU5593110.1"/>
    </source>
</evidence>
<protein>
    <submittedName>
        <fullName evidence="2">GNAT family N-acetyltransferase</fullName>
    </submittedName>
</protein>
<gene>
    <name evidence="2" type="ORF">KQI89_15280</name>
</gene>
<keyword evidence="3" id="KW-1185">Reference proteome</keyword>
<organism evidence="2 3">
    <name type="scientific">Clostridium simiarum</name>
    <dbReference type="NCBI Taxonomy" id="2841506"/>
    <lineage>
        <taxon>Bacteria</taxon>
        <taxon>Bacillati</taxon>
        <taxon>Bacillota</taxon>
        <taxon>Clostridia</taxon>
        <taxon>Eubacteriales</taxon>
        <taxon>Clostridiaceae</taxon>
        <taxon>Clostridium</taxon>
    </lineage>
</organism>
<dbReference type="InterPro" id="IPR000182">
    <property type="entry name" value="GNAT_dom"/>
</dbReference>
<feature type="domain" description="N-acetyltransferase" evidence="1">
    <location>
        <begin position="9"/>
        <end position="172"/>
    </location>
</feature>
<dbReference type="Pfam" id="PF13302">
    <property type="entry name" value="Acetyltransf_3"/>
    <property type="match status" value="1"/>
</dbReference>
<dbReference type="PANTHER" id="PTHR43792:SF1">
    <property type="entry name" value="N-ACETYLTRANSFERASE DOMAIN-CONTAINING PROTEIN"/>
    <property type="match status" value="1"/>
</dbReference>
<accession>A0ABS6F3X5</accession>
<comment type="caution">
    <text evidence="2">The sequence shown here is derived from an EMBL/GenBank/DDBJ whole genome shotgun (WGS) entry which is preliminary data.</text>
</comment>
<dbReference type="EMBL" id="JAHLQL010000007">
    <property type="protein sequence ID" value="MBU5593110.1"/>
    <property type="molecule type" value="Genomic_DNA"/>
</dbReference>